<proteinExistence type="evidence at transcript level"/>
<dbReference type="EMBL" id="FR871244">
    <property type="protein sequence ID" value="CCB78566.1"/>
    <property type="molecule type" value="mRNA"/>
</dbReference>
<feature type="region of interest" description="Disordered" evidence="1">
    <location>
        <begin position="1"/>
        <end position="98"/>
    </location>
</feature>
<evidence type="ECO:0000256" key="1">
    <source>
        <dbReference type="SAM" id="MobiDB-lite"/>
    </source>
</evidence>
<feature type="non-terminal residue" evidence="2">
    <location>
        <position position="98"/>
    </location>
</feature>
<name>G3ADN0_9HYPH</name>
<feature type="compositionally biased region" description="Basic and acidic residues" evidence="1">
    <location>
        <begin position="9"/>
        <end position="26"/>
    </location>
</feature>
<reference evidence="2" key="1">
    <citation type="journal article" date="2011" name="Int. J. Syst. Evol. Microbiol.">
        <title>Multilocus sequence analysis of Bosea species and the description of Bosea lupini sp. nov., Bosea lathyri sp. nov., and Bosea robiniae sp. nov. isolated from legumes in Flanders (Belgium).</title>
        <authorList>
            <person name="De Meyer S.E."/>
            <person name="Willems A."/>
        </authorList>
    </citation>
    <scope>NUCLEOTIDE SEQUENCE</scope>
    <source>
        <strain evidence="2">Type strain: LMG 26381</strain>
    </source>
</reference>
<sequence>GFGRSQRGRYPEDGEGCRGQRRRGQEAPRGGRGQEPGREPGAFDREVAERLWRQGFRSRQGGDRDRGRGAQDRADRRGRRGHHGPHQRADAGFDEARP</sequence>
<feature type="compositionally biased region" description="Basic residues" evidence="1">
    <location>
        <begin position="76"/>
        <end position="86"/>
    </location>
</feature>
<feature type="compositionally biased region" description="Basic and acidic residues" evidence="1">
    <location>
        <begin position="60"/>
        <end position="75"/>
    </location>
</feature>
<evidence type="ECO:0000313" key="2">
    <source>
        <dbReference type="EMBL" id="CCB78566.1"/>
    </source>
</evidence>
<feature type="compositionally biased region" description="Basic and acidic residues" evidence="1">
    <location>
        <begin position="87"/>
        <end position="98"/>
    </location>
</feature>
<feature type="compositionally biased region" description="Basic and acidic residues" evidence="1">
    <location>
        <begin position="35"/>
        <end position="52"/>
    </location>
</feature>
<dbReference type="AlphaFoldDB" id="G3ADN0"/>
<feature type="non-terminal residue" evidence="2">
    <location>
        <position position="1"/>
    </location>
</feature>
<organism evidence="2">
    <name type="scientific">Bosea robiniae</name>
    <dbReference type="NCBI Taxonomy" id="1036780"/>
    <lineage>
        <taxon>Bacteria</taxon>
        <taxon>Pseudomonadati</taxon>
        <taxon>Pseudomonadota</taxon>
        <taxon>Alphaproteobacteria</taxon>
        <taxon>Hyphomicrobiales</taxon>
        <taxon>Boseaceae</taxon>
        <taxon>Bosea</taxon>
    </lineage>
</organism>
<protein>
    <submittedName>
        <fullName evidence="2">Molecular chaperone</fullName>
    </submittedName>
</protein>
<gene>
    <name evidence="2" type="primary">dnaK</name>
</gene>
<accession>G3ADN0</accession>